<evidence type="ECO:0000313" key="2">
    <source>
        <dbReference type="EMBL" id="EMT39800.1"/>
    </source>
</evidence>
<feature type="transmembrane region" description="Helical" evidence="1">
    <location>
        <begin position="6"/>
        <end position="28"/>
    </location>
</feature>
<keyword evidence="1" id="KW-0472">Membrane</keyword>
<keyword evidence="1" id="KW-0812">Transmembrane</keyword>
<protein>
    <submittedName>
        <fullName evidence="2">Uncharacterized protein</fullName>
    </submittedName>
</protein>
<comment type="caution">
    <text evidence="2">The sequence shown here is derived from an EMBL/GenBank/DDBJ whole genome shotgun (WGS) entry which is preliminary data.</text>
</comment>
<dbReference type="AlphaFoldDB" id="M8CRM8"/>
<keyword evidence="3" id="KW-1185">Reference proteome</keyword>
<organism evidence="2 3">
    <name type="scientific">Thermoanaerobacter thermohydrosulfuricus WC1</name>
    <dbReference type="NCBI Taxonomy" id="1198630"/>
    <lineage>
        <taxon>Bacteria</taxon>
        <taxon>Bacillati</taxon>
        <taxon>Bacillota</taxon>
        <taxon>Clostridia</taxon>
        <taxon>Thermoanaerobacterales</taxon>
        <taxon>Thermoanaerobacteraceae</taxon>
        <taxon>Thermoanaerobacter</taxon>
    </lineage>
</organism>
<accession>M8CRM8</accession>
<proteinExistence type="predicted"/>
<gene>
    <name evidence="2" type="ORF">TthWC1_0612</name>
</gene>
<dbReference type="EMBL" id="AMYG01000023">
    <property type="protein sequence ID" value="EMT39800.1"/>
    <property type="molecule type" value="Genomic_DNA"/>
</dbReference>
<name>M8CRM8_THETY</name>
<dbReference type="PATRIC" id="fig|1198630.3.peg.630"/>
<reference evidence="2 3" key="1">
    <citation type="journal article" date="2013" name="PLoS ONE">
        <title>Genomic Evaluation of Thermoanaerobacter spp. for the Construction of Designer Co-Cultures to Improve Lignocellulosic Biofuel Production.</title>
        <authorList>
            <person name="Verbeke T.J."/>
            <person name="Zhang X."/>
            <person name="Henrissat B."/>
            <person name="Spicer V."/>
            <person name="Rydzak T."/>
            <person name="Krokhin O.V."/>
            <person name="Fristensky B."/>
            <person name="Levin D.B."/>
            <person name="Sparling R."/>
        </authorList>
    </citation>
    <scope>NUCLEOTIDE SEQUENCE [LARGE SCALE GENOMIC DNA]</scope>
    <source>
        <strain evidence="2 3">WC1</strain>
    </source>
</reference>
<dbReference type="HOGENOM" id="CLU_200295_0_0_9"/>
<dbReference type="Proteomes" id="UP000013242">
    <property type="component" value="Unassembled WGS sequence"/>
</dbReference>
<evidence type="ECO:0000313" key="3">
    <source>
        <dbReference type="Proteomes" id="UP000013242"/>
    </source>
</evidence>
<keyword evidence="1" id="KW-1133">Transmembrane helix</keyword>
<sequence length="69" mass="8150">MPIIFVIIIWIFVFLIGISTILSIFAFVKISNIRKQNELHIKKSDEFFNELDIIRGKLEKIEKTLKEVD</sequence>
<dbReference type="RefSeq" id="WP_004398937.1">
    <property type="nucleotide sequence ID" value="NZ_KB731279.1"/>
</dbReference>
<evidence type="ECO:0000256" key="1">
    <source>
        <dbReference type="SAM" id="Phobius"/>
    </source>
</evidence>